<protein>
    <submittedName>
        <fullName evidence="1">Uncharacterized protein</fullName>
    </submittedName>
</protein>
<dbReference type="AlphaFoldDB" id="A0A8J2L9J8"/>
<accession>A0A8J2L9J8</accession>
<gene>
    <name evidence="1" type="ORF">AFUS01_LOCUS38664</name>
</gene>
<comment type="caution">
    <text evidence="1">The sequence shown here is derived from an EMBL/GenBank/DDBJ whole genome shotgun (WGS) entry which is preliminary data.</text>
</comment>
<reference evidence="1" key="1">
    <citation type="submission" date="2021-06" db="EMBL/GenBank/DDBJ databases">
        <authorList>
            <person name="Hodson N. C."/>
            <person name="Mongue J. A."/>
            <person name="Jaron S. K."/>
        </authorList>
    </citation>
    <scope>NUCLEOTIDE SEQUENCE</scope>
</reference>
<feature type="non-terminal residue" evidence="1">
    <location>
        <position position="1"/>
    </location>
</feature>
<evidence type="ECO:0000313" key="2">
    <source>
        <dbReference type="Proteomes" id="UP000708208"/>
    </source>
</evidence>
<organism evidence="1 2">
    <name type="scientific">Allacma fusca</name>
    <dbReference type="NCBI Taxonomy" id="39272"/>
    <lineage>
        <taxon>Eukaryota</taxon>
        <taxon>Metazoa</taxon>
        <taxon>Ecdysozoa</taxon>
        <taxon>Arthropoda</taxon>
        <taxon>Hexapoda</taxon>
        <taxon>Collembola</taxon>
        <taxon>Symphypleona</taxon>
        <taxon>Sminthuridae</taxon>
        <taxon>Allacma</taxon>
    </lineage>
</organism>
<name>A0A8J2L9J8_9HEXA</name>
<proteinExistence type="predicted"/>
<dbReference type="EMBL" id="CAJVCH010548700">
    <property type="protein sequence ID" value="CAG7828759.1"/>
    <property type="molecule type" value="Genomic_DNA"/>
</dbReference>
<keyword evidence="2" id="KW-1185">Reference proteome</keyword>
<sequence length="54" mass="5796">MACSKFDADCELCSKACYFYSDMVGNCGCLADLDEAPINLAGVVRPGHVCGRFQ</sequence>
<evidence type="ECO:0000313" key="1">
    <source>
        <dbReference type="EMBL" id="CAG7828759.1"/>
    </source>
</evidence>
<dbReference type="Proteomes" id="UP000708208">
    <property type="component" value="Unassembled WGS sequence"/>
</dbReference>